<feature type="region of interest" description="Disordered" evidence="1">
    <location>
        <begin position="1"/>
        <end position="20"/>
    </location>
</feature>
<feature type="region of interest" description="Disordered" evidence="1">
    <location>
        <begin position="26"/>
        <end position="68"/>
    </location>
</feature>
<reference evidence="2" key="1">
    <citation type="submission" date="2019-04" db="EMBL/GenBank/DDBJ databases">
        <authorList>
            <person name="Melise S."/>
            <person name="Noan J."/>
            <person name="Okalmin O."/>
        </authorList>
    </citation>
    <scope>NUCLEOTIDE SEQUENCE</scope>
    <source>
        <strain evidence="2">FN9</strain>
    </source>
</reference>
<accession>A0A4E9EHM9</accession>
<dbReference type="EMBL" id="CAAKMV010000160">
    <property type="protein sequence ID" value="VIO62223.1"/>
    <property type="molecule type" value="Genomic_DNA"/>
</dbReference>
<dbReference type="AlphaFoldDB" id="A0A4E9EHM9"/>
<name>A0A4E9EHM9_GIBZA</name>
<proteinExistence type="predicted"/>
<gene>
    <name evidence="2" type="ORF">FUG_LOCUS471397</name>
</gene>
<organism evidence="2">
    <name type="scientific">Gibberella zeae</name>
    <name type="common">Wheat head blight fungus</name>
    <name type="synonym">Fusarium graminearum</name>
    <dbReference type="NCBI Taxonomy" id="5518"/>
    <lineage>
        <taxon>Eukaryota</taxon>
        <taxon>Fungi</taxon>
        <taxon>Dikarya</taxon>
        <taxon>Ascomycota</taxon>
        <taxon>Pezizomycotina</taxon>
        <taxon>Sordariomycetes</taxon>
        <taxon>Hypocreomycetidae</taxon>
        <taxon>Hypocreales</taxon>
        <taxon>Nectriaceae</taxon>
        <taxon>Fusarium</taxon>
    </lineage>
</organism>
<sequence length="137" mass="14844">MPSPDLADRSSKGGPLVPYPTEEFLESLEPSPARPYGVSKAISASRSAEPGQPGVLASTSHEGARPVVEYGPPGLTLSMQVKLNNIGRDLDTLNDTIHFMQGVQEAQNTTIRRLLGCQKYLQVEKGPHKSEDRMKST</sequence>
<feature type="compositionally biased region" description="Basic and acidic residues" evidence="1">
    <location>
        <begin position="1"/>
        <end position="11"/>
    </location>
</feature>
<evidence type="ECO:0000256" key="1">
    <source>
        <dbReference type="SAM" id="MobiDB-lite"/>
    </source>
</evidence>
<evidence type="ECO:0000313" key="2">
    <source>
        <dbReference type="EMBL" id="VIO62223.1"/>
    </source>
</evidence>
<protein>
    <submittedName>
        <fullName evidence="2">Uncharacterized protein</fullName>
    </submittedName>
</protein>